<dbReference type="NCBIfam" id="TIGR00231">
    <property type="entry name" value="small_GTP"/>
    <property type="match status" value="1"/>
</dbReference>
<evidence type="ECO:0000259" key="10">
    <source>
        <dbReference type="PROSITE" id="PS51722"/>
    </source>
</evidence>
<dbReference type="AlphaFoldDB" id="A0A3M8Q4F8"/>
<comment type="caution">
    <text evidence="11">The sequence shown here is derived from an EMBL/GenBank/DDBJ whole genome shotgun (WGS) entry which is preliminary data.</text>
</comment>
<dbReference type="PANTHER" id="PTHR23115">
    <property type="entry name" value="TRANSLATION FACTOR"/>
    <property type="match status" value="1"/>
</dbReference>
<dbReference type="FunFam" id="2.40.30.10:FF:000027">
    <property type="entry name" value="Sulfate adenylyltransferase subunit 1"/>
    <property type="match status" value="1"/>
</dbReference>
<accession>A0A3M8Q4F8</accession>
<dbReference type="InterPro" id="IPR044139">
    <property type="entry name" value="CysN_NoDQ_III"/>
</dbReference>
<dbReference type="UniPathway" id="UPA00140">
    <property type="reaction ID" value="UER00204"/>
</dbReference>
<dbReference type="EMBL" id="RIZG01000006">
    <property type="protein sequence ID" value="RNF50024.1"/>
    <property type="molecule type" value="Genomic_DNA"/>
</dbReference>
<keyword evidence="5 9" id="KW-0067">ATP-binding</keyword>
<evidence type="ECO:0000256" key="5">
    <source>
        <dbReference type="ARBA" id="ARBA00022840"/>
    </source>
</evidence>
<evidence type="ECO:0000256" key="3">
    <source>
        <dbReference type="ARBA" id="ARBA00022695"/>
    </source>
</evidence>
<dbReference type="HAMAP" id="MF_00062">
    <property type="entry name" value="Sulf_adenylyltr_sub1"/>
    <property type="match status" value="1"/>
</dbReference>
<dbReference type="CDD" id="cd04166">
    <property type="entry name" value="CysN_ATPS"/>
    <property type="match status" value="1"/>
</dbReference>
<feature type="domain" description="Tr-type G" evidence="10">
    <location>
        <begin position="22"/>
        <end position="240"/>
    </location>
</feature>
<dbReference type="CDD" id="cd03695">
    <property type="entry name" value="CysN_NodQ_II"/>
    <property type="match status" value="1"/>
</dbReference>
<dbReference type="InterPro" id="IPR009001">
    <property type="entry name" value="Transl_elong_EF1A/Init_IF2_C"/>
</dbReference>
<name>A0A3M8Q4F8_9GAMM</name>
<comment type="similarity">
    <text evidence="9">Belongs to the TRAFAC class translation factor GTPase superfamily. Classic translation factor GTPase family. CysN/NodQ subfamily.</text>
</comment>
<dbReference type="NCBIfam" id="TIGR02034">
    <property type="entry name" value="CysN"/>
    <property type="match status" value="1"/>
</dbReference>
<organism evidence="11 12">
    <name type="scientific">Marinomonas hwangdonensis</name>
    <dbReference type="NCBI Taxonomy" id="1053647"/>
    <lineage>
        <taxon>Bacteria</taxon>
        <taxon>Pseudomonadati</taxon>
        <taxon>Pseudomonadota</taxon>
        <taxon>Gammaproteobacteria</taxon>
        <taxon>Oceanospirillales</taxon>
        <taxon>Oceanospirillaceae</taxon>
        <taxon>Marinomonas</taxon>
    </lineage>
</organism>
<comment type="pathway">
    <text evidence="1 9">Sulfur metabolism; hydrogen sulfide biosynthesis; sulfite from sulfate: step 1/3.</text>
</comment>
<keyword evidence="12" id="KW-1185">Reference proteome</keyword>
<dbReference type="Gene3D" id="2.40.30.10">
    <property type="entry name" value="Translation factors"/>
    <property type="match status" value="2"/>
</dbReference>
<feature type="binding site" evidence="9">
    <location>
        <begin position="110"/>
        <end position="114"/>
    </location>
    <ligand>
        <name>GTP</name>
        <dbReference type="ChEBI" id="CHEBI:37565"/>
    </ligand>
</feature>
<dbReference type="FunFam" id="3.40.50.300:FF:000119">
    <property type="entry name" value="Sulfate adenylyltransferase subunit 1"/>
    <property type="match status" value="1"/>
</dbReference>
<reference evidence="11 12" key="1">
    <citation type="journal article" date="2012" name="Int. J. Syst. Evol. Microbiol.">
        <title>Marinomonas hwangdonensis sp. nov., isolated from seawater.</title>
        <authorList>
            <person name="Jung Y.T."/>
            <person name="Oh T.K."/>
            <person name="Yoon J.H."/>
        </authorList>
    </citation>
    <scope>NUCLEOTIDE SEQUENCE [LARGE SCALE GENOMIC DNA]</scope>
    <source>
        <strain evidence="11 12">HDW-15</strain>
    </source>
</reference>
<dbReference type="GO" id="GO:0000103">
    <property type="term" value="P:sulfate assimilation"/>
    <property type="evidence" value="ECO:0007669"/>
    <property type="project" value="UniProtKB-UniRule"/>
</dbReference>
<keyword evidence="4 9" id="KW-0547">Nucleotide-binding</keyword>
<dbReference type="OrthoDB" id="9804504at2"/>
<dbReference type="PROSITE" id="PS51722">
    <property type="entry name" value="G_TR_2"/>
    <property type="match status" value="1"/>
</dbReference>
<dbReference type="Proteomes" id="UP000280507">
    <property type="component" value="Unassembled WGS sequence"/>
</dbReference>
<comment type="subunit">
    <text evidence="8">Heterodimer composed of CysD, the smaller subunit, and CysNC.</text>
</comment>
<dbReference type="Pfam" id="PF00009">
    <property type="entry name" value="GTP_EFTU"/>
    <property type="match status" value="1"/>
</dbReference>
<dbReference type="CDD" id="cd04095">
    <property type="entry name" value="CysN_NoDQ_III"/>
    <property type="match status" value="1"/>
</dbReference>
<dbReference type="Pfam" id="PF22594">
    <property type="entry name" value="GTP-eEF1A_C"/>
    <property type="match status" value="1"/>
</dbReference>
<evidence type="ECO:0000256" key="9">
    <source>
        <dbReference type="HAMAP-Rule" id="MF_00062"/>
    </source>
</evidence>
<dbReference type="SUPFAM" id="SSF50447">
    <property type="entry name" value="Translation proteins"/>
    <property type="match status" value="1"/>
</dbReference>
<evidence type="ECO:0000256" key="6">
    <source>
        <dbReference type="ARBA" id="ARBA00023134"/>
    </source>
</evidence>
<dbReference type="GO" id="GO:0004781">
    <property type="term" value="F:sulfate adenylyltransferase (ATP) activity"/>
    <property type="evidence" value="ECO:0007669"/>
    <property type="project" value="UniProtKB-UniRule"/>
</dbReference>
<dbReference type="PROSITE" id="PS00301">
    <property type="entry name" value="G_TR_1"/>
    <property type="match status" value="1"/>
</dbReference>
<dbReference type="Gene3D" id="3.40.50.300">
    <property type="entry name" value="P-loop containing nucleotide triphosphate hydrolases"/>
    <property type="match status" value="1"/>
</dbReference>
<dbReference type="GO" id="GO:0003924">
    <property type="term" value="F:GTPase activity"/>
    <property type="evidence" value="ECO:0007669"/>
    <property type="project" value="InterPro"/>
</dbReference>
<dbReference type="InterPro" id="IPR009000">
    <property type="entry name" value="Transl_B-barrel_sf"/>
</dbReference>
<dbReference type="NCBIfam" id="NF003478">
    <property type="entry name" value="PRK05124.1"/>
    <property type="match status" value="1"/>
</dbReference>
<dbReference type="SUPFAM" id="SSF52540">
    <property type="entry name" value="P-loop containing nucleoside triphosphate hydrolases"/>
    <property type="match status" value="1"/>
</dbReference>
<evidence type="ECO:0000256" key="7">
    <source>
        <dbReference type="ARBA" id="ARBA00055271"/>
    </source>
</evidence>
<evidence type="ECO:0000256" key="2">
    <source>
        <dbReference type="ARBA" id="ARBA00022679"/>
    </source>
</evidence>
<keyword evidence="6 9" id="KW-0342">GTP-binding</keyword>
<dbReference type="InterPro" id="IPR000795">
    <property type="entry name" value="T_Tr_GTP-bd_dom"/>
</dbReference>
<gene>
    <name evidence="9 11" type="primary">cysN</name>
    <name evidence="11" type="ORF">EBI00_11130</name>
</gene>
<dbReference type="InterPro" id="IPR050100">
    <property type="entry name" value="TRAFAC_GTPase_members"/>
</dbReference>
<evidence type="ECO:0000256" key="4">
    <source>
        <dbReference type="ARBA" id="ARBA00022741"/>
    </source>
</evidence>
<dbReference type="InterPro" id="IPR041757">
    <property type="entry name" value="CysN_GTP-bd"/>
</dbReference>
<dbReference type="SUPFAM" id="SSF50465">
    <property type="entry name" value="EF-Tu/eEF-1alpha/eIF2-gamma C-terminal domain"/>
    <property type="match status" value="1"/>
</dbReference>
<dbReference type="NCBIfam" id="NF004035">
    <property type="entry name" value="PRK05506.1"/>
    <property type="match status" value="1"/>
</dbReference>
<dbReference type="EC" id="2.7.7.4" evidence="9"/>
<dbReference type="GO" id="GO:0005525">
    <property type="term" value="F:GTP binding"/>
    <property type="evidence" value="ECO:0007669"/>
    <property type="project" value="UniProtKB-UniRule"/>
</dbReference>
<keyword evidence="2 9" id="KW-0808">Transferase</keyword>
<proteinExistence type="inferred from homology"/>
<dbReference type="RefSeq" id="WP_123096007.1">
    <property type="nucleotide sequence ID" value="NZ_RIZG01000006.1"/>
</dbReference>
<evidence type="ECO:0000256" key="8">
    <source>
        <dbReference type="ARBA" id="ARBA00062688"/>
    </source>
</evidence>
<dbReference type="InterPro" id="IPR054696">
    <property type="entry name" value="GTP-eEF1A_C"/>
</dbReference>
<dbReference type="InterPro" id="IPR044138">
    <property type="entry name" value="CysN_II"/>
</dbReference>
<dbReference type="InterPro" id="IPR005225">
    <property type="entry name" value="Small_GTP-bd"/>
</dbReference>
<dbReference type="GO" id="GO:0005524">
    <property type="term" value="F:ATP binding"/>
    <property type="evidence" value="ECO:0007669"/>
    <property type="project" value="UniProtKB-KW"/>
</dbReference>
<dbReference type="InterPro" id="IPR027417">
    <property type="entry name" value="P-loop_NTPase"/>
</dbReference>
<comment type="function">
    <text evidence="7 9">With CysD forms the ATP sulfurylase (ATPS) that catalyzes the adenylation of sulfate producing adenosine 5'-phosphosulfate (APS) and diphosphate, the first enzymatic step in sulfur assimilation pathway. APS synthesis involves the formation of a high-energy phosphoric-sulfuric acid anhydride bond driven by GTP hydrolysis by CysN coupled to ATP hydrolysis by CysD.</text>
</comment>
<dbReference type="PRINTS" id="PR00315">
    <property type="entry name" value="ELONGATNFCT"/>
</dbReference>
<evidence type="ECO:0000313" key="11">
    <source>
        <dbReference type="EMBL" id="RNF50024.1"/>
    </source>
</evidence>
<dbReference type="InterPro" id="IPR031157">
    <property type="entry name" value="G_TR_CS"/>
</dbReference>
<comment type="catalytic activity">
    <reaction evidence="9">
        <text>sulfate + ATP + H(+) = adenosine 5'-phosphosulfate + diphosphate</text>
        <dbReference type="Rhea" id="RHEA:18133"/>
        <dbReference type="ChEBI" id="CHEBI:15378"/>
        <dbReference type="ChEBI" id="CHEBI:16189"/>
        <dbReference type="ChEBI" id="CHEBI:30616"/>
        <dbReference type="ChEBI" id="CHEBI:33019"/>
        <dbReference type="ChEBI" id="CHEBI:58243"/>
        <dbReference type="EC" id="2.7.7.4"/>
    </reaction>
</comment>
<dbReference type="GO" id="GO:0070814">
    <property type="term" value="P:hydrogen sulfide biosynthetic process"/>
    <property type="evidence" value="ECO:0007669"/>
    <property type="project" value="UniProtKB-UniRule"/>
</dbReference>
<feature type="binding site" evidence="9">
    <location>
        <begin position="165"/>
        <end position="168"/>
    </location>
    <ligand>
        <name>GTP</name>
        <dbReference type="ChEBI" id="CHEBI:37565"/>
    </ligand>
</feature>
<keyword evidence="3 9" id="KW-0548">Nucleotidyltransferase</keyword>
<sequence length="537" mass="58776">MSHQSELISQDILGYLKQHEEKDLLRLLTCGNVDDGKSTLIGRLLHDSKLIYEDHLDAVKRDSKKSGTQGEEVDLALLVDGLQAEREQGITIDVAYRYFSTEKRKFIIADTPGHEQYTRNMATGASTCDLAIILIDARYGVQTQTRRHSYITSLLGIKHLVVAVNKMDLVGFSEETFEQIKTDYLAFVDQLGDRKPEDIQFVPMSALRGDNVVNASESTPWYQGGPLMSILETVQINRDVKRDSFRFPVQYVNRPNLDFRGFSGTIAAGAVKPGDKVVALPSGKTSTVERIVTFDGDLDTAKAGQAVTITLEDEIDISRGDMLSHIGQEPLIATTLRSSIVWMADHPLVPGKLYDFKLGTQTVPGKVHHFNHRVDVNTLEVSKIEALELNGIGDAVIQFDAPVAFDEYTDSRFTGALIIIDRLTNVTVGAGMVEEAVAELDQDTVVSAEDRAARLGQKPAVIALAASVLKQSDALERLLLRQGIVALVKADATAQESALIRQTGVAFLVADSAIADSQITESALDDVVDLIVESVQL</sequence>
<evidence type="ECO:0000256" key="1">
    <source>
        <dbReference type="ARBA" id="ARBA00005048"/>
    </source>
</evidence>
<dbReference type="InterPro" id="IPR011779">
    <property type="entry name" value="SO4_adenylTrfase_lsu"/>
</dbReference>
<evidence type="ECO:0000313" key="12">
    <source>
        <dbReference type="Proteomes" id="UP000280507"/>
    </source>
</evidence>
<feature type="binding site" evidence="9">
    <location>
        <begin position="31"/>
        <end position="38"/>
    </location>
    <ligand>
        <name>GTP</name>
        <dbReference type="ChEBI" id="CHEBI:37565"/>
    </ligand>
</feature>
<protein>
    <recommendedName>
        <fullName evidence="9">Sulfate adenylyltransferase subunit 1</fullName>
        <ecNumber evidence="9">2.7.7.4</ecNumber>
    </recommendedName>
    <alternativeName>
        <fullName evidence="9">ATP-sulfurylase large subunit</fullName>
    </alternativeName>
    <alternativeName>
        <fullName evidence="9">Sulfate adenylate transferase</fullName>
        <shortName evidence="9">SAT</shortName>
    </alternativeName>
</protein>